<gene>
    <name evidence="1" type="ORF">KIN20_018786</name>
</gene>
<name>A0AAD5QUM7_PARTN</name>
<proteinExistence type="predicted"/>
<reference evidence="1" key="1">
    <citation type="submission" date="2021-06" db="EMBL/GenBank/DDBJ databases">
        <title>Parelaphostrongylus tenuis whole genome reference sequence.</title>
        <authorList>
            <person name="Garwood T.J."/>
            <person name="Larsen P.A."/>
            <person name="Fountain-Jones N.M."/>
            <person name="Garbe J.R."/>
            <person name="Macchietto M.G."/>
            <person name="Kania S.A."/>
            <person name="Gerhold R.W."/>
            <person name="Richards J.E."/>
            <person name="Wolf T.M."/>
        </authorList>
    </citation>
    <scope>NUCLEOTIDE SEQUENCE</scope>
    <source>
        <strain evidence="1">MNPRO001-30</strain>
        <tissue evidence="1">Meninges</tissue>
    </source>
</reference>
<dbReference type="AlphaFoldDB" id="A0AAD5QUM7"/>
<dbReference type="Proteomes" id="UP001196413">
    <property type="component" value="Unassembled WGS sequence"/>
</dbReference>
<accession>A0AAD5QUM7</accession>
<dbReference type="EMBL" id="JAHQIW010003744">
    <property type="protein sequence ID" value="KAJ1359951.1"/>
    <property type="molecule type" value="Genomic_DNA"/>
</dbReference>
<sequence length="97" mass="10338">MKDVNMVNCIVVSNTVTRICSGMRGKKCMPGDPQVADITAIPNEHLTISGTLSTTNIVMASWSNAIWRRVVRRAVGMLASGPFGSHFFSAVVTVGGN</sequence>
<comment type="caution">
    <text evidence="1">The sequence shown here is derived from an EMBL/GenBank/DDBJ whole genome shotgun (WGS) entry which is preliminary data.</text>
</comment>
<protein>
    <submittedName>
        <fullName evidence="1">Uncharacterized protein</fullName>
    </submittedName>
</protein>
<evidence type="ECO:0000313" key="2">
    <source>
        <dbReference type="Proteomes" id="UP001196413"/>
    </source>
</evidence>
<keyword evidence="2" id="KW-1185">Reference proteome</keyword>
<evidence type="ECO:0000313" key="1">
    <source>
        <dbReference type="EMBL" id="KAJ1359951.1"/>
    </source>
</evidence>
<organism evidence="1 2">
    <name type="scientific">Parelaphostrongylus tenuis</name>
    <name type="common">Meningeal worm</name>
    <dbReference type="NCBI Taxonomy" id="148309"/>
    <lineage>
        <taxon>Eukaryota</taxon>
        <taxon>Metazoa</taxon>
        <taxon>Ecdysozoa</taxon>
        <taxon>Nematoda</taxon>
        <taxon>Chromadorea</taxon>
        <taxon>Rhabditida</taxon>
        <taxon>Rhabditina</taxon>
        <taxon>Rhabditomorpha</taxon>
        <taxon>Strongyloidea</taxon>
        <taxon>Metastrongylidae</taxon>
        <taxon>Parelaphostrongylus</taxon>
    </lineage>
</organism>